<evidence type="ECO:0000313" key="2">
    <source>
        <dbReference type="EMBL" id="KAF2210167.1"/>
    </source>
</evidence>
<organism evidence="2 3">
    <name type="scientific">Cercospora zeae-maydis SCOH1-5</name>
    <dbReference type="NCBI Taxonomy" id="717836"/>
    <lineage>
        <taxon>Eukaryota</taxon>
        <taxon>Fungi</taxon>
        <taxon>Dikarya</taxon>
        <taxon>Ascomycota</taxon>
        <taxon>Pezizomycotina</taxon>
        <taxon>Dothideomycetes</taxon>
        <taxon>Dothideomycetidae</taxon>
        <taxon>Mycosphaerellales</taxon>
        <taxon>Mycosphaerellaceae</taxon>
        <taxon>Cercospora</taxon>
    </lineage>
</organism>
<reference evidence="2" key="1">
    <citation type="journal article" date="2020" name="Stud. Mycol.">
        <title>101 Dothideomycetes genomes: a test case for predicting lifestyles and emergence of pathogens.</title>
        <authorList>
            <person name="Haridas S."/>
            <person name="Albert R."/>
            <person name="Binder M."/>
            <person name="Bloem J."/>
            <person name="Labutti K."/>
            <person name="Salamov A."/>
            <person name="Andreopoulos B."/>
            <person name="Baker S."/>
            <person name="Barry K."/>
            <person name="Bills G."/>
            <person name="Bluhm B."/>
            <person name="Cannon C."/>
            <person name="Castanera R."/>
            <person name="Culley D."/>
            <person name="Daum C."/>
            <person name="Ezra D."/>
            <person name="Gonzalez J."/>
            <person name="Henrissat B."/>
            <person name="Kuo A."/>
            <person name="Liang C."/>
            <person name="Lipzen A."/>
            <person name="Lutzoni F."/>
            <person name="Magnuson J."/>
            <person name="Mondo S."/>
            <person name="Nolan M."/>
            <person name="Ohm R."/>
            <person name="Pangilinan J."/>
            <person name="Park H.-J."/>
            <person name="Ramirez L."/>
            <person name="Alfaro M."/>
            <person name="Sun H."/>
            <person name="Tritt A."/>
            <person name="Yoshinaga Y."/>
            <person name="Zwiers L.-H."/>
            <person name="Turgeon B."/>
            <person name="Goodwin S."/>
            <person name="Spatafora J."/>
            <person name="Crous P."/>
            <person name="Grigoriev I."/>
        </authorList>
    </citation>
    <scope>NUCLEOTIDE SEQUENCE</scope>
    <source>
        <strain evidence="2">SCOH1-5</strain>
    </source>
</reference>
<dbReference type="OrthoDB" id="3650657at2759"/>
<accession>A0A6A6F9U8</accession>
<feature type="region of interest" description="Disordered" evidence="1">
    <location>
        <begin position="74"/>
        <end position="166"/>
    </location>
</feature>
<keyword evidence="3" id="KW-1185">Reference proteome</keyword>
<proteinExistence type="predicted"/>
<name>A0A6A6F9U8_9PEZI</name>
<sequence>MAEPRPEGNRDEILHENRHSIPRAEIKYIGWLTRSGAKKSTTSIIIEFARPEDANKIIGEGLCKTTMKCGYCAQEHQSRDCPSKRERDGPRKPQAEAGSKGSGQKRASTGSGPGPLDKENEAPSRSSSQRPQRTYYPTRKALESLDVNGIGRNSSQQMDIDEESDL</sequence>
<feature type="compositionally biased region" description="Low complexity" evidence="1">
    <location>
        <begin position="123"/>
        <end position="133"/>
    </location>
</feature>
<evidence type="ECO:0000313" key="3">
    <source>
        <dbReference type="Proteomes" id="UP000799539"/>
    </source>
</evidence>
<dbReference type="EMBL" id="ML992683">
    <property type="protein sequence ID" value="KAF2210167.1"/>
    <property type="molecule type" value="Genomic_DNA"/>
</dbReference>
<feature type="compositionally biased region" description="Basic and acidic residues" evidence="1">
    <location>
        <begin position="76"/>
        <end position="94"/>
    </location>
</feature>
<dbReference type="Proteomes" id="UP000799539">
    <property type="component" value="Unassembled WGS sequence"/>
</dbReference>
<evidence type="ECO:0000256" key="1">
    <source>
        <dbReference type="SAM" id="MobiDB-lite"/>
    </source>
</evidence>
<gene>
    <name evidence="2" type="ORF">CERZMDRAFT_113576</name>
</gene>
<evidence type="ECO:0008006" key="4">
    <source>
        <dbReference type="Google" id="ProtNLM"/>
    </source>
</evidence>
<protein>
    <recommendedName>
        <fullName evidence="4">CCHC-type domain-containing protein</fullName>
    </recommendedName>
</protein>
<dbReference type="AlphaFoldDB" id="A0A6A6F9U8"/>